<comment type="caution">
    <text evidence="2">The sequence shown here is derived from an EMBL/GenBank/DDBJ whole genome shotgun (WGS) entry which is preliminary data.</text>
</comment>
<dbReference type="EMBL" id="VTAW01000013">
    <property type="protein sequence ID" value="TYT61803.1"/>
    <property type="molecule type" value="Genomic_DNA"/>
</dbReference>
<evidence type="ECO:0000256" key="1">
    <source>
        <dbReference type="SAM" id="Phobius"/>
    </source>
</evidence>
<dbReference type="Pfam" id="PF26064">
    <property type="entry name" value="DUF8023"/>
    <property type="match status" value="1"/>
</dbReference>
<dbReference type="RefSeq" id="WP_149081594.1">
    <property type="nucleotide sequence ID" value="NZ_VTAW01000013.1"/>
</dbReference>
<protein>
    <submittedName>
        <fullName evidence="2">Uncharacterized protein</fullName>
    </submittedName>
</protein>
<evidence type="ECO:0000313" key="3">
    <source>
        <dbReference type="Proteomes" id="UP000324104"/>
    </source>
</evidence>
<feature type="transmembrane region" description="Helical" evidence="1">
    <location>
        <begin position="48"/>
        <end position="66"/>
    </location>
</feature>
<dbReference type="AlphaFoldDB" id="A0A5D5ALD6"/>
<keyword evidence="1" id="KW-1133">Transmembrane helix</keyword>
<proteinExistence type="predicted"/>
<sequence>MSEGYDIDLEMLLIIPFSWGAAASLGMIDDNIIWFLDAGSVIFEQGNVELTVGRIVSLASLLFVLVSRDASLSDTRGIDVWIVYATVGLIVAPPLFPAFADTLAHQPAAMISFTVQSTGFLLVSYIN</sequence>
<gene>
    <name evidence="2" type="ORF">FYC77_11195</name>
</gene>
<accession>A0A5D5ALD6</accession>
<keyword evidence="1" id="KW-0812">Transmembrane</keyword>
<reference evidence="2 3" key="1">
    <citation type="submission" date="2019-08" db="EMBL/GenBank/DDBJ databases">
        <title>Archaea genome.</title>
        <authorList>
            <person name="Kajale S."/>
            <person name="Shouche Y."/>
            <person name="Deshpande N."/>
            <person name="Sharma A."/>
        </authorList>
    </citation>
    <scope>NUCLEOTIDE SEQUENCE [LARGE SCALE GENOMIC DNA]</scope>
    <source>
        <strain evidence="2 3">ESP3B_9</strain>
    </source>
</reference>
<feature type="transmembrane region" description="Helical" evidence="1">
    <location>
        <begin position="78"/>
        <end position="96"/>
    </location>
</feature>
<dbReference type="Proteomes" id="UP000324104">
    <property type="component" value="Unassembled WGS sequence"/>
</dbReference>
<name>A0A5D5ALD6_9EURY</name>
<keyword evidence="1" id="KW-0472">Membrane</keyword>
<evidence type="ECO:0000313" key="2">
    <source>
        <dbReference type="EMBL" id="TYT61803.1"/>
    </source>
</evidence>
<keyword evidence="3" id="KW-1185">Reference proteome</keyword>
<dbReference type="InterPro" id="IPR058336">
    <property type="entry name" value="VP3-like_halobact-type"/>
</dbReference>
<feature type="transmembrane region" description="Helical" evidence="1">
    <location>
        <begin position="108"/>
        <end position="126"/>
    </location>
</feature>
<organism evidence="2 3">
    <name type="scientific">Natrialba swarupiae</name>
    <dbReference type="NCBI Taxonomy" id="2448032"/>
    <lineage>
        <taxon>Archaea</taxon>
        <taxon>Methanobacteriati</taxon>
        <taxon>Methanobacteriota</taxon>
        <taxon>Stenosarchaea group</taxon>
        <taxon>Halobacteria</taxon>
        <taxon>Halobacteriales</taxon>
        <taxon>Natrialbaceae</taxon>
        <taxon>Natrialba</taxon>
    </lineage>
</organism>
<feature type="transmembrane region" description="Helical" evidence="1">
    <location>
        <begin position="12"/>
        <end position="36"/>
    </location>
</feature>